<dbReference type="PANTHER" id="PTHR39757">
    <property type="match status" value="1"/>
</dbReference>
<protein>
    <submittedName>
        <fullName evidence="1">Lycopene beta-cyclase</fullName>
    </submittedName>
</protein>
<keyword evidence="2" id="KW-1185">Reference proteome</keyword>
<dbReference type="OrthoDB" id="24355at2"/>
<reference evidence="1 2" key="1">
    <citation type="submission" date="2016-10" db="EMBL/GenBank/DDBJ databases">
        <authorList>
            <person name="de Groot N.N."/>
        </authorList>
    </citation>
    <scope>NUCLEOTIDE SEQUENCE [LARGE SCALE GENOMIC DNA]</scope>
    <source>
        <strain>GEY</strain>
        <strain evidence="2">DSM 9560</strain>
    </source>
</reference>
<dbReference type="InterPro" id="IPR036188">
    <property type="entry name" value="FAD/NAD-bd_sf"/>
</dbReference>
<dbReference type="STRING" id="1003.SAMN04488541_100175"/>
<dbReference type="Pfam" id="PF05834">
    <property type="entry name" value="Lycopene_cycl"/>
    <property type="match status" value="1"/>
</dbReference>
<dbReference type="EMBL" id="FONY01000001">
    <property type="protein sequence ID" value="SFE40319.1"/>
    <property type="molecule type" value="Genomic_DNA"/>
</dbReference>
<proteinExistence type="predicted"/>
<dbReference type="Proteomes" id="UP000199513">
    <property type="component" value="Unassembled WGS sequence"/>
</dbReference>
<dbReference type="Gene3D" id="3.50.50.60">
    <property type="entry name" value="FAD/NAD(P)-binding domain"/>
    <property type="match status" value="1"/>
</dbReference>
<evidence type="ECO:0000313" key="2">
    <source>
        <dbReference type="Proteomes" id="UP000199513"/>
    </source>
</evidence>
<name>A0A1I2A995_9BACT</name>
<organism evidence="1 2">
    <name type="scientific">Thermoflexibacter ruber</name>
    <dbReference type="NCBI Taxonomy" id="1003"/>
    <lineage>
        <taxon>Bacteria</taxon>
        <taxon>Pseudomonadati</taxon>
        <taxon>Bacteroidota</taxon>
        <taxon>Cytophagia</taxon>
        <taxon>Cytophagales</taxon>
        <taxon>Thermoflexibacteraceae</taxon>
        <taxon>Thermoflexibacter</taxon>
    </lineage>
</organism>
<dbReference type="PANTHER" id="PTHR39757:SF5">
    <property type="entry name" value="OS02G0190600 PROTEIN"/>
    <property type="match status" value="1"/>
</dbReference>
<dbReference type="AlphaFoldDB" id="A0A1I2A995"/>
<dbReference type="SUPFAM" id="SSF51905">
    <property type="entry name" value="FAD/NAD(P)-binding domain"/>
    <property type="match status" value="1"/>
</dbReference>
<dbReference type="RefSeq" id="WP_091538235.1">
    <property type="nucleotide sequence ID" value="NZ_FONY01000001.1"/>
</dbReference>
<evidence type="ECO:0000313" key="1">
    <source>
        <dbReference type="EMBL" id="SFE40319.1"/>
    </source>
</evidence>
<gene>
    <name evidence="1" type="ORF">SAMN04488541_100175</name>
</gene>
<accession>A0A1I2A995</accession>
<sequence length="387" mass="45706">MNHYDYIIIGGGCAGLSLAYQLNQSKLKDKKILIIDKEQKNKNDRTWCFWTDEATPFDHIVFRQWKIIEFLSDDFTLHAPLKNFTYKMIRGIDFYQECLQKIAANPNIEIVNDEVVDWQEDSEKVMVQTSQQGYSADWVFDSRFDGRQFSADMPHNHYLIQHFKGWVVETEEKSFDTSRIRMFDFRTEQSREVRFFYVLPFSETEALVEYTLFSKNLLPHEEYDEKLKDYFSYQLKISQYQIKEIEFGTIPMTDYKFQRKQGKRMMKIGVAGGRAKPSTGYAFLRIQQDTAEIINSLVQSGHPFYKEKNGKQFEIYDAMILNIMNRKGESIKEIFTDLFRNNPIERVLAFLNEKTNFVTDLQIMASVPPMPFLKSIQNIFLSKTLVK</sequence>